<name>A0ABS3BIF0_9GAMM</name>
<keyword evidence="7" id="KW-0689">Ribosomal protein</keyword>
<evidence type="ECO:0000256" key="1">
    <source>
        <dbReference type="ARBA" id="ARBA00005395"/>
    </source>
</evidence>
<comment type="function">
    <text evidence="5">Acetylates the N-terminal alanine of ribosomal protein bS18.</text>
</comment>
<dbReference type="InterPro" id="IPR006464">
    <property type="entry name" value="AcTrfase_RimI/Ard1"/>
</dbReference>
<dbReference type="PROSITE" id="PS51186">
    <property type="entry name" value="GNAT"/>
    <property type="match status" value="1"/>
</dbReference>
<dbReference type="Pfam" id="PF00583">
    <property type="entry name" value="Acetyltransf_1"/>
    <property type="match status" value="1"/>
</dbReference>
<dbReference type="EC" id="2.3.1.266" evidence="5"/>
<comment type="similarity">
    <text evidence="1 5">Belongs to the acetyltransferase family. RimI subfamily.</text>
</comment>
<keyword evidence="7" id="KW-0687">Ribonucleoprotein</keyword>
<feature type="binding site" evidence="5">
    <location>
        <position position="122"/>
    </location>
    <ligand>
        <name>acetyl-CoA</name>
        <dbReference type="ChEBI" id="CHEBI:57288"/>
    </ligand>
</feature>
<feature type="active site" description="Proton donor" evidence="5">
    <location>
        <position position="129"/>
    </location>
</feature>
<dbReference type="PANTHER" id="PTHR43420">
    <property type="entry name" value="ACETYLTRANSFERASE"/>
    <property type="match status" value="1"/>
</dbReference>
<dbReference type="InterPro" id="IPR016181">
    <property type="entry name" value="Acyl_CoA_acyltransferase"/>
</dbReference>
<comment type="caution">
    <text evidence="7">The sequence shown here is derived from an EMBL/GenBank/DDBJ whole genome shotgun (WGS) entry which is preliminary data.</text>
</comment>
<keyword evidence="8" id="KW-1185">Reference proteome</keyword>
<dbReference type="HAMAP" id="MF_02210">
    <property type="entry name" value="RimI"/>
    <property type="match status" value="1"/>
</dbReference>
<comment type="caution">
    <text evidence="5">Lacks conserved residue(s) required for the propagation of feature annotation.</text>
</comment>
<evidence type="ECO:0000256" key="2">
    <source>
        <dbReference type="ARBA" id="ARBA00022490"/>
    </source>
</evidence>
<dbReference type="InterPro" id="IPR043690">
    <property type="entry name" value="RimI"/>
</dbReference>
<dbReference type="RefSeq" id="WP_036192914.1">
    <property type="nucleotide sequence ID" value="NZ_JAFKDB010000020.1"/>
</dbReference>
<dbReference type="InterPro" id="IPR000182">
    <property type="entry name" value="GNAT_dom"/>
</dbReference>
<evidence type="ECO:0000256" key="5">
    <source>
        <dbReference type="HAMAP-Rule" id="MF_02210"/>
    </source>
</evidence>
<dbReference type="CDD" id="cd04301">
    <property type="entry name" value="NAT_SF"/>
    <property type="match status" value="1"/>
</dbReference>
<evidence type="ECO:0000259" key="6">
    <source>
        <dbReference type="PROSITE" id="PS51186"/>
    </source>
</evidence>
<dbReference type="Proteomes" id="UP000664344">
    <property type="component" value="Unassembled WGS sequence"/>
</dbReference>
<accession>A0ABS3BIF0</accession>
<comment type="catalytic activity">
    <reaction evidence="5">
        <text>N-terminal L-alanyl-[ribosomal protein bS18] + acetyl-CoA = N-terminal N(alpha)-acetyl-L-alanyl-[ribosomal protein bS18] + CoA + H(+)</text>
        <dbReference type="Rhea" id="RHEA:43756"/>
        <dbReference type="Rhea" id="RHEA-COMP:10676"/>
        <dbReference type="Rhea" id="RHEA-COMP:10677"/>
        <dbReference type="ChEBI" id="CHEBI:15378"/>
        <dbReference type="ChEBI" id="CHEBI:57287"/>
        <dbReference type="ChEBI" id="CHEBI:57288"/>
        <dbReference type="ChEBI" id="CHEBI:64718"/>
        <dbReference type="ChEBI" id="CHEBI:83683"/>
        <dbReference type="EC" id="2.3.1.266"/>
    </reaction>
</comment>
<dbReference type="Gene3D" id="3.40.630.30">
    <property type="match status" value="1"/>
</dbReference>
<dbReference type="NCBIfam" id="TIGR01575">
    <property type="entry name" value="rimI"/>
    <property type="match status" value="1"/>
</dbReference>
<feature type="active site" description="Proton acceptor" evidence="5">
    <location>
        <position position="117"/>
    </location>
</feature>
<proteinExistence type="inferred from homology"/>
<dbReference type="GO" id="GO:0005840">
    <property type="term" value="C:ribosome"/>
    <property type="evidence" value="ECO:0007669"/>
    <property type="project" value="UniProtKB-KW"/>
</dbReference>
<evidence type="ECO:0000256" key="3">
    <source>
        <dbReference type="ARBA" id="ARBA00022679"/>
    </source>
</evidence>
<dbReference type="EMBL" id="JAFKDB010000020">
    <property type="protein sequence ID" value="MBN7771615.1"/>
    <property type="molecule type" value="Genomic_DNA"/>
</dbReference>
<reference evidence="7 8" key="1">
    <citation type="submission" date="2021-02" db="EMBL/GenBank/DDBJ databases">
        <title>PHA producing bacteria isolated from coastal sediment in Guangdong, Shenzhen.</title>
        <authorList>
            <person name="Zheng W."/>
            <person name="Yu S."/>
            <person name="Huang Y."/>
        </authorList>
    </citation>
    <scope>NUCLEOTIDE SEQUENCE [LARGE SCALE GENOMIC DNA]</scope>
    <source>
        <strain evidence="7 8">TN21-5</strain>
    </source>
</reference>
<dbReference type="SUPFAM" id="SSF55729">
    <property type="entry name" value="Acyl-CoA N-acyltransferases (Nat)"/>
    <property type="match status" value="1"/>
</dbReference>
<evidence type="ECO:0000313" key="8">
    <source>
        <dbReference type="Proteomes" id="UP000664344"/>
    </source>
</evidence>
<gene>
    <name evidence="5 7" type="primary">rimI</name>
    <name evidence="7" type="ORF">JYP53_17040</name>
</gene>
<keyword evidence="2 5" id="KW-0963">Cytoplasm</keyword>
<evidence type="ECO:0000313" key="7">
    <source>
        <dbReference type="EMBL" id="MBN7771615.1"/>
    </source>
</evidence>
<comment type="subcellular location">
    <subcellularLocation>
        <location evidence="5">Cytoplasm</location>
    </subcellularLocation>
</comment>
<evidence type="ECO:0000256" key="4">
    <source>
        <dbReference type="ARBA" id="ARBA00023315"/>
    </source>
</evidence>
<organism evidence="7 8">
    <name type="scientific">Marinobacter daepoensis</name>
    <dbReference type="NCBI Taxonomy" id="262077"/>
    <lineage>
        <taxon>Bacteria</taxon>
        <taxon>Pseudomonadati</taxon>
        <taxon>Pseudomonadota</taxon>
        <taxon>Gammaproteobacteria</taxon>
        <taxon>Pseudomonadales</taxon>
        <taxon>Marinobacteraceae</taxon>
        <taxon>Marinobacter</taxon>
    </lineage>
</organism>
<dbReference type="InterPro" id="IPR050680">
    <property type="entry name" value="YpeA/RimI_acetyltransf"/>
</dbReference>
<sequence length="161" mass="18280">MTVHRSSSGSFEQRARVRPLERTDLLSVMELERLGHSHPWTQATFLDCFKPNYRLFGVEDERGELIGYAVIAYLVDEAHLLNICVSPNAQGRGLGRWLLRHLKAVALADQMVQMILEVRVSNVVANALYLSEGFSEIGLRRGYYPDGNSREDARVMALRFT</sequence>
<feature type="domain" description="N-acetyltransferase" evidence="6">
    <location>
        <begin position="15"/>
        <end position="161"/>
    </location>
</feature>
<keyword evidence="4 5" id="KW-0012">Acyltransferase</keyword>
<keyword evidence="3 5" id="KW-0808">Transferase</keyword>
<dbReference type="PANTHER" id="PTHR43420:SF44">
    <property type="entry name" value="ACETYLTRANSFERASE YPEA"/>
    <property type="match status" value="1"/>
</dbReference>
<protein>
    <recommendedName>
        <fullName evidence="5">[Ribosomal protein bS18]-alanine N-acetyltransferase</fullName>
        <ecNumber evidence="5">2.3.1.266</ecNumber>
    </recommendedName>
</protein>